<organism evidence="1 2">
    <name type="scientific">Trichonephila clavata</name>
    <name type="common">Joro spider</name>
    <name type="synonym">Nephila clavata</name>
    <dbReference type="NCBI Taxonomy" id="2740835"/>
    <lineage>
        <taxon>Eukaryota</taxon>
        <taxon>Metazoa</taxon>
        <taxon>Ecdysozoa</taxon>
        <taxon>Arthropoda</taxon>
        <taxon>Chelicerata</taxon>
        <taxon>Arachnida</taxon>
        <taxon>Araneae</taxon>
        <taxon>Araneomorphae</taxon>
        <taxon>Entelegynae</taxon>
        <taxon>Araneoidea</taxon>
        <taxon>Nephilidae</taxon>
        <taxon>Trichonephila</taxon>
    </lineage>
</organism>
<sequence length="70" mass="7682">MSTYGIRVMIKRFEEPGKLGVQPGKGRKRVTPVLIDTVKTAADAQTSKFGGSSTRAVSRLTGYFYSTVWP</sequence>
<name>A0A8X6L6W7_TRICU</name>
<dbReference type="EMBL" id="BMAO01025067">
    <property type="protein sequence ID" value="GFQ99965.1"/>
    <property type="molecule type" value="Genomic_DNA"/>
</dbReference>
<keyword evidence="2" id="KW-1185">Reference proteome</keyword>
<comment type="caution">
    <text evidence="1">The sequence shown here is derived from an EMBL/GenBank/DDBJ whole genome shotgun (WGS) entry which is preliminary data.</text>
</comment>
<dbReference type="Proteomes" id="UP000887116">
    <property type="component" value="Unassembled WGS sequence"/>
</dbReference>
<dbReference type="AlphaFoldDB" id="A0A8X6L6W7"/>
<protein>
    <submittedName>
        <fullName evidence="1">Uncharacterized protein</fullName>
    </submittedName>
</protein>
<accession>A0A8X6L6W7</accession>
<gene>
    <name evidence="1" type="ORF">TNCT_31441</name>
</gene>
<evidence type="ECO:0000313" key="1">
    <source>
        <dbReference type="EMBL" id="GFQ99965.1"/>
    </source>
</evidence>
<reference evidence="1" key="1">
    <citation type="submission" date="2020-07" db="EMBL/GenBank/DDBJ databases">
        <title>Multicomponent nature underlies the extraordinary mechanical properties of spider dragline silk.</title>
        <authorList>
            <person name="Kono N."/>
            <person name="Nakamura H."/>
            <person name="Mori M."/>
            <person name="Yoshida Y."/>
            <person name="Ohtoshi R."/>
            <person name="Malay A.D."/>
            <person name="Moran D.A.P."/>
            <person name="Tomita M."/>
            <person name="Numata K."/>
            <person name="Arakawa K."/>
        </authorList>
    </citation>
    <scope>NUCLEOTIDE SEQUENCE</scope>
</reference>
<evidence type="ECO:0000313" key="2">
    <source>
        <dbReference type="Proteomes" id="UP000887116"/>
    </source>
</evidence>
<proteinExistence type="predicted"/>